<evidence type="ECO:0000256" key="1">
    <source>
        <dbReference type="SAM" id="Phobius"/>
    </source>
</evidence>
<name>A0ABV6NRZ3_9ACTN</name>
<feature type="domain" description="DUF6458" evidence="2">
    <location>
        <begin position="1"/>
        <end position="77"/>
    </location>
</feature>
<keyword evidence="4" id="KW-1185">Reference proteome</keyword>
<dbReference type="RefSeq" id="WP_377336199.1">
    <property type="nucleotide sequence ID" value="NZ_JBHLUE010000004.1"/>
</dbReference>
<dbReference type="Proteomes" id="UP001589894">
    <property type="component" value="Unassembled WGS sequence"/>
</dbReference>
<organism evidence="3 4">
    <name type="scientific">Plantactinospora siamensis</name>
    <dbReference type="NCBI Taxonomy" id="555372"/>
    <lineage>
        <taxon>Bacteria</taxon>
        <taxon>Bacillati</taxon>
        <taxon>Actinomycetota</taxon>
        <taxon>Actinomycetes</taxon>
        <taxon>Micromonosporales</taxon>
        <taxon>Micromonosporaceae</taxon>
        <taxon>Plantactinospora</taxon>
    </lineage>
</organism>
<comment type="caution">
    <text evidence="3">The sequence shown here is derived from an EMBL/GenBank/DDBJ whole genome shotgun (WGS) entry which is preliminary data.</text>
</comment>
<evidence type="ECO:0000313" key="3">
    <source>
        <dbReference type="EMBL" id="MFC0563534.1"/>
    </source>
</evidence>
<protein>
    <submittedName>
        <fullName evidence="3">DUF6458 family protein</fullName>
    </submittedName>
</protein>
<accession>A0ABV6NRZ3</accession>
<proteinExistence type="predicted"/>
<gene>
    <name evidence="3" type="ORF">ACFFHU_05040</name>
</gene>
<evidence type="ECO:0000313" key="4">
    <source>
        <dbReference type="Proteomes" id="UP001589894"/>
    </source>
</evidence>
<keyword evidence="1" id="KW-1133">Transmembrane helix</keyword>
<keyword evidence="1" id="KW-0472">Membrane</keyword>
<dbReference type="EMBL" id="JBHLUE010000004">
    <property type="protein sequence ID" value="MFC0563534.1"/>
    <property type="molecule type" value="Genomic_DNA"/>
</dbReference>
<dbReference type="Pfam" id="PF20059">
    <property type="entry name" value="DUF6458"/>
    <property type="match status" value="1"/>
</dbReference>
<dbReference type="InterPro" id="IPR045597">
    <property type="entry name" value="DUF6458"/>
</dbReference>
<evidence type="ECO:0000259" key="2">
    <source>
        <dbReference type="Pfam" id="PF20059"/>
    </source>
</evidence>
<reference evidence="3 4" key="1">
    <citation type="submission" date="2024-09" db="EMBL/GenBank/DDBJ databases">
        <authorList>
            <person name="Sun Q."/>
            <person name="Mori K."/>
        </authorList>
    </citation>
    <scope>NUCLEOTIDE SEQUENCE [LARGE SCALE GENOMIC DNA]</scope>
    <source>
        <strain evidence="3 4">TBRC 2205</strain>
    </source>
</reference>
<keyword evidence="1" id="KW-0812">Transmembrane</keyword>
<sequence length="81" mass="8757">MGIGVSIFLLALGAILAFALNIDIAGIDVHVIGWILMAAGVIGLIMTALIWGRRRQVVAPAETVEYRSTEPVEYRREAPPL</sequence>
<feature type="transmembrane region" description="Helical" evidence="1">
    <location>
        <begin position="31"/>
        <end position="51"/>
    </location>
</feature>